<dbReference type="RefSeq" id="WP_090838982.1">
    <property type="nucleotide sequence ID" value="NZ_FORM01000004.1"/>
</dbReference>
<evidence type="ECO:0000259" key="2">
    <source>
        <dbReference type="Pfam" id="PF14289"/>
    </source>
</evidence>
<evidence type="ECO:0000313" key="4">
    <source>
        <dbReference type="Proteomes" id="UP000199559"/>
    </source>
</evidence>
<accession>A0A1I3N3X8</accession>
<protein>
    <recommendedName>
        <fullName evidence="2">DUF4369 domain-containing protein</fullName>
    </recommendedName>
</protein>
<dbReference type="EMBL" id="FORM01000004">
    <property type="protein sequence ID" value="SFJ03983.1"/>
    <property type="molecule type" value="Genomic_DNA"/>
</dbReference>
<feature type="signal peptide" evidence="1">
    <location>
        <begin position="1"/>
        <end position="17"/>
    </location>
</feature>
<name>A0A1I3N3X8_9FLAO</name>
<dbReference type="InterPro" id="IPR025380">
    <property type="entry name" value="DUF4369"/>
</dbReference>
<dbReference type="STRING" id="1144750.SAMN05443431_1048"/>
<organism evidence="3 4">
    <name type="scientific">Olleya namhaensis</name>
    <dbReference type="NCBI Taxonomy" id="1144750"/>
    <lineage>
        <taxon>Bacteria</taxon>
        <taxon>Pseudomonadati</taxon>
        <taxon>Bacteroidota</taxon>
        <taxon>Flavobacteriia</taxon>
        <taxon>Flavobacteriales</taxon>
        <taxon>Flavobacteriaceae</taxon>
    </lineage>
</organism>
<keyword evidence="1" id="KW-0732">Signal</keyword>
<dbReference type="PROSITE" id="PS51257">
    <property type="entry name" value="PROKAR_LIPOPROTEIN"/>
    <property type="match status" value="1"/>
</dbReference>
<dbReference type="Pfam" id="PF14289">
    <property type="entry name" value="DUF4369"/>
    <property type="match status" value="1"/>
</dbReference>
<feature type="chain" id="PRO_5011481607" description="DUF4369 domain-containing protein" evidence="1">
    <location>
        <begin position="18"/>
        <end position="232"/>
    </location>
</feature>
<gene>
    <name evidence="3" type="ORF">SAMN05443431_1048</name>
</gene>
<reference evidence="4" key="1">
    <citation type="submission" date="2016-10" db="EMBL/GenBank/DDBJ databases">
        <authorList>
            <person name="Varghese N."/>
            <person name="Submissions S."/>
        </authorList>
    </citation>
    <scope>NUCLEOTIDE SEQUENCE [LARGE SCALE GENOMIC DNA]</scope>
    <source>
        <strain evidence="4">DSM 28881</strain>
    </source>
</reference>
<evidence type="ECO:0000313" key="3">
    <source>
        <dbReference type="EMBL" id="SFJ03983.1"/>
    </source>
</evidence>
<feature type="domain" description="DUF4369" evidence="2">
    <location>
        <begin position="24"/>
        <end position="119"/>
    </location>
</feature>
<dbReference type="AlphaFoldDB" id="A0A1I3N3X8"/>
<keyword evidence="4" id="KW-1185">Reference proteome</keyword>
<sequence>MKKIIALLLLVSIFSCGNDTDKLTVTGTVKGLKKGTIYLKKVQDTVLVTMDSIIINGTSDFKLVSDITEPEMFYLYLNKNTKEDDRISFFGDKGLTTIQTSLDNFAYDAKIKGSKQHETLEEYLSMISKFNDKNLDLTKALFEAAKDNDTITLKKTETALKTFTKRKYLYTANFAVSHSDSEVAPYLALSEIYDANVKYLDTINSVLSPKVKASKYGKELNQYILDIKKSEQ</sequence>
<dbReference type="Proteomes" id="UP000199559">
    <property type="component" value="Unassembled WGS sequence"/>
</dbReference>
<proteinExistence type="predicted"/>
<evidence type="ECO:0000256" key="1">
    <source>
        <dbReference type="SAM" id="SignalP"/>
    </source>
</evidence>